<organism evidence="6 7">
    <name type="scientific">Candidatus Buchananbacteria bacterium RIFCSPLOWO2_01_FULL_40_23b</name>
    <dbReference type="NCBI Taxonomy" id="1797544"/>
    <lineage>
        <taxon>Bacteria</taxon>
        <taxon>Candidatus Buchananiibacteriota</taxon>
    </lineage>
</organism>
<dbReference type="SUPFAM" id="SSF69819">
    <property type="entry name" value="MTH1598-like"/>
    <property type="match status" value="1"/>
</dbReference>
<feature type="domain" description="Archease" evidence="5">
    <location>
        <begin position="5"/>
        <end position="142"/>
    </location>
</feature>
<dbReference type="AlphaFoldDB" id="A0A1G1YTN8"/>
<evidence type="ECO:0000256" key="2">
    <source>
        <dbReference type="ARBA" id="ARBA00022694"/>
    </source>
</evidence>
<dbReference type="GO" id="GO:0008033">
    <property type="term" value="P:tRNA processing"/>
    <property type="evidence" value="ECO:0007669"/>
    <property type="project" value="UniProtKB-KW"/>
</dbReference>
<name>A0A1G1YTN8_9BACT</name>
<dbReference type="InterPro" id="IPR002804">
    <property type="entry name" value="Archease"/>
</dbReference>
<keyword evidence="3" id="KW-0479">Metal-binding</keyword>
<dbReference type="GO" id="GO:0046872">
    <property type="term" value="F:metal ion binding"/>
    <property type="evidence" value="ECO:0007669"/>
    <property type="project" value="UniProtKB-KW"/>
</dbReference>
<evidence type="ECO:0000256" key="4">
    <source>
        <dbReference type="ARBA" id="ARBA00022837"/>
    </source>
</evidence>
<keyword evidence="4" id="KW-0106">Calcium</keyword>
<dbReference type="PANTHER" id="PTHR12682:SF11">
    <property type="entry name" value="PROTEIN ARCHEASE"/>
    <property type="match status" value="1"/>
</dbReference>
<gene>
    <name evidence="6" type="ORF">A2912_01260</name>
</gene>
<accession>A0A1G1YTN8</accession>
<evidence type="ECO:0000256" key="1">
    <source>
        <dbReference type="ARBA" id="ARBA00007963"/>
    </source>
</evidence>
<comment type="similarity">
    <text evidence="1">Belongs to the archease family.</text>
</comment>
<evidence type="ECO:0000313" key="7">
    <source>
        <dbReference type="Proteomes" id="UP000178122"/>
    </source>
</evidence>
<dbReference type="Proteomes" id="UP000178122">
    <property type="component" value="Unassembled WGS sequence"/>
</dbReference>
<proteinExistence type="inferred from homology"/>
<sequence>MDAFYKFLDHTADVMFVAKAGTLPELFEQCAIATEETMVDVARVKQKQTEKILVEEKSIEQLLSSFLDELIFFKDYKQLMFSKFEIEVVEGVGKWELSCVAHGEKLDLTRHNPKVDVKAVTMHLFKVEQVTSGWKAQVILDI</sequence>
<dbReference type="InterPro" id="IPR023572">
    <property type="entry name" value="Archease_dom"/>
</dbReference>
<comment type="caution">
    <text evidence="6">The sequence shown here is derived from an EMBL/GenBank/DDBJ whole genome shotgun (WGS) entry which is preliminary data.</text>
</comment>
<dbReference type="InterPro" id="IPR036820">
    <property type="entry name" value="Archease_dom_sf"/>
</dbReference>
<protein>
    <recommendedName>
        <fullName evidence="5">Archease domain-containing protein</fullName>
    </recommendedName>
</protein>
<dbReference type="PANTHER" id="PTHR12682">
    <property type="entry name" value="ARCHEASE"/>
    <property type="match status" value="1"/>
</dbReference>
<dbReference type="EMBL" id="MHIN01000006">
    <property type="protein sequence ID" value="OGY55721.1"/>
    <property type="molecule type" value="Genomic_DNA"/>
</dbReference>
<evidence type="ECO:0000313" key="6">
    <source>
        <dbReference type="EMBL" id="OGY55721.1"/>
    </source>
</evidence>
<keyword evidence="2" id="KW-0819">tRNA processing</keyword>
<dbReference type="Gene3D" id="3.55.10.10">
    <property type="entry name" value="Archease domain"/>
    <property type="match status" value="1"/>
</dbReference>
<dbReference type="Pfam" id="PF01951">
    <property type="entry name" value="Archease"/>
    <property type="match status" value="1"/>
</dbReference>
<reference evidence="6 7" key="1">
    <citation type="journal article" date="2016" name="Nat. Commun.">
        <title>Thousands of microbial genomes shed light on interconnected biogeochemical processes in an aquifer system.</title>
        <authorList>
            <person name="Anantharaman K."/>
            <person name="Brown C.T."/>
            <person name="Hug L.A."/>
            <person name="Sharon I."/>
            <person name="Castelle C.J."/>
            <person name="Probst A.J."/>
            <person name="Thomas B.C."/>
            <person name="Singh A."/>
            <person name="Wilkins M.J."/>
            <person name="Karaoz U."/>
            <person name="Brodie E.L."/>
            <person name="Williams K.H."/>
            <person name="Hubbard S.S."/>
            <person name="Banfield J.F."/>
        </authorList>
    </citation>
    <scope>NUCLEOTIDE SEQUENCE [LARGE SCALE GENOMIC DNA]</scope>
</reference>
<evidence type="ECO:0000256" key="3">
    <source>
        <dbReference type="ARBA" id="ARBA00022723"/>
    </source>
</evidence>
<evidence type="ECO:0000259" key="5">
    <source>
        <dbReference type="Pfam" id="PF01951"/>
    </source>
</evidence>